<name>A0AA86QVG4_9EUKA</name>
<sequence length="145" mass="17307">MNSQEKLRSINNFMVFNDQNRQIDQPLQFKERPYRLYKPLKLLKEEHTAKEVHRIKSAQPYSNIRKGNCNLQQQQYARNLSNNLLHLKVDTTDTLTRLDEQLRHNTPVVSNKVKLQLDNCVEDNSYYVNSIMFKSPWCQKVKEIK</sequence>
<organism evidence="1">
    <name type="scientific">Hexamita inflata</name>
    <dbReference type="NCBI Taxonomy" id="28002"/>
    <lineage>
        <taxon>Eukaryota</taxon>
        <taxon>Metamonada</taxon>
        <taxon>Diplomonadida</taxon>
        <taxon>Hexamitidae</taxon>
        <taxon>Hexamitinae</taxon>
        <taxon>Hexamita</taxon>
    </lineage>
</organism>
<keyword evidence="3" id="KW-1185">Reference proteome</keyword>
<dbReference type="AlphaFoldDB" id="A0AA86QVG4"/>
<dbReference type="Proteomes" id="UP001642409">
    <property type="component" value="Unassembled WGS sequence"/>
</dbReference>
<gene>
    <name evidence="2" type="ORF">HINF_LOCUS29514</name>
    <name evidence="1" type="ORF">HINF_LOCUS52528</name>
</gene>
<protein>
    <submittedName>
        <fullName evidence="2">Hypothetical_protein</fullName>
    </submittedName>
</protein>
<reference evidence="1" key="1">
    <citation type="submission" date="2023-06" db="EMBL/GenBank/DDBJ databases">
        <authorList>
            <person name="Kurt Z."/>
        </authorList>
    </citation>
    <scope>NUCLEOTIDE SEQUENCE</scope>
</reference>
<dbReference type="EMBL" id="CAXDID020000095">
    <property type="protein sequence ID" value="CAL6024228.1"/>
    <property type="molecule type" value="Genomic_DNA"/>
</dbReference>
<evidence type="ECO:0000313" key="3">
    <source>
        <dbReference type="Proteomes" id="UP001642409"/>
    </source>
</evidence>
<accession>A0AA86QVG4</accession>
<evidence type="ECO:0000313" key="1">
    <source>
        <dbReference type="EMBL" id="CAI9964883.1"/>
    </source>
</evidence>
<proteinExistence type="predicted"/>
<comment type="caution">
    <text evidence="1">The sequence shown here is derived from an EMBL/GenBank/DDBJ whole genome shotgun (WGS) entry which is preliminary data.</text>
</comment>
<dbReference type="EMBL" id="CATOUU010000983">
    <property type="protein sequence ID" value="CAI9964883.1"/>
    <property type="molecule type" value="Genomic_DNA"/>
</dbReference>
<reference evidence="2 3" key="2">
    <citation type="submission" date="2024-07" db="EMBL/GenBank/DDBJ databases">
        <authorList>
            <person name="Akdeniz Z."/>
        </authorList>
    </citation>
    <scope>NUCLEOTIDE SEQUENCE [LARGE SCALE GENOMIC DNA]</scope>
</reference>
<evidence type="ECO:0000313" key="2">
    <source>
        <dbReference type="EMBL" id="CAL6024228.1"/>
    </source>
</evidence>